<organism evidence="2 3">
    <name type="scientific">Fusarium oxysporum</name>
    <name type="common">Fusarium vascular wilt</name>
    <dbReference type="NCBI Taxonomy" id="5507"/>
    <lineage>
        <taxon>Eukaryota</taxon>
        <taxon>Fungi</taxon>
        <taxon>Dikarya</taxon>
        <taxon>Ascomycota</taxon>
        <taxon>Pezizomycotina</taxon>
        <taxon>Sordariomycetes</taxon>
        <taxon>Hypocreomycetidae</taxon>
        <taxon>Hypocreales</taxon>
        <taxon>Nectriaceae</taxon>
        <taxon>Fusarium</taxon>
        <taxon>Fusarium oxysporum species complex</taxon>
    </lineage>
</organism>
<proteinExistence type="predicted"/>
<protein>
    <recommendedName>
        <fullName evidence="1">Tc1-like transposase DDE domain-containing protein</fullName>
    </recommendedName>
</protein>
<dbReference type="InterPro" id="IPR012337">
    <property type="entry name" value="RNaseH-like_sf"/>
</dbReference>
<dbReference type="GO" id="GO:0003676">
    <property type="term" value="F:nucleic acid binding"/>
    <property type="evidence" value="ECO:0007669"/>
    <property type="project" value="InterPro"/>
</dbReference>
<gene>
    <name evidence="2" type="ORF">FRV6_16527</name>
</gene>
<dbReference type="Gene3D" id="3.30.420.10">
    <property type="entry name" value="Ribonuclease H-like superfamily/Ribonuclease H"/>
    <property type="match status" value="1"/>
</dbReference>
<dbReference type="VEuPathDB" id="FungiDB:FOXG_18208"/>
<evidence type="ECO:0000259" key="1">
    <source>
        <dbReference type="Pfam" id="PF13358"/>
    </source>
</evidence>
<feature type="domain" description="Tc1-like transposase DDE" evidence="1">
    <location>
        <begin position="54"/>
        <end position="103"/>
    </location>
</feature>
<evidence type="ECO:0000313" key="2">
    <source>
        <dbReference type="EMBL" id="SCO92399.1"/>
    </source>
</evidence>
<dbReference type="InterPro" id="IPR038717">
    <property type="entry name" value="Tc1-like_DDE_dom"/>
</dbReference>
<evidence type="ECO:0000313" key="3">
    <source>
        <dbReference type="Proteomes" id="UP000219369"/>
    </source>
</evidence>
<dbReference type="InterPro" id="IPR036397">
    <property type="entry name" value="RNaseH_sf"/>
</dbReference>
<dbReference type="SUPFAM" id="SSF53098">
    <property type="entry name" value="Ribonuclease H-like"/>
    <property type="match status" value="1"/>
</dbReference>
<name>A0A2H3UEZ4_FUSOX</name>
<dbReference type="OrthoDB" id="5153311at2759"/>
<dbReference type="Proteomes" id="UP000219369">
    <property type="component" value="Unassembled WGS sequence"/>
</dbReference>
<dbReference type="AlphaFoldDB" id="A0A2H3UEZ4"/>
<sequence length="283" mass="32141">MVWAGIAGKKKTSLIVMTRDPEAARNGYTSWSYVKALSEGLLPFIGKFELFQQDNARIHTSKKSKDWLLLHGIRPIDWPTDTPDLNPIEHLWKALKSKLRRLHPEFTRLSRNQADTAKMVAWIKEAWDTLDPSLVEKLTQSMECRLQASVRACATEFSASSSIHPETTAPIPEDVLAKGGTGSLVKRLVEDVQPGVRLLAYSELISYREFMAIWARTLGMKLAGDRGIKQLSVEEFSKLIPGDEHTKERIIDTQRFTEEFGYDCKYLLTPMEGYVQSENWSPV</sequence>
<dbReference type="EMBL" id="FMJY01000011">
    <property type="protein sequence ID" value="SCO92399.1"/>
    <property type="molecule type" value="Genomic_DNA"/>
</dbReference>
<dbReference type="Pfam" id="PF13358">
    <property type="entry name" value="DDE_3"/>
    <property type="match status" value="1"/>
</dbReference>
<reference evidence="3" key="1">
    <citation type="submission" date="2016-09" db="EMBL/GenBank/DDBJ databases">
        <authorList>
            <person name="Guldener U."/>
        </authorList>
    </citation>
    <scope>NUCLEOTIDE SEQUENCE [LARGE SCALE GENOMIC DNA]</scope>
    <source>
        <strain evidence="3">V64-1</strain>
    </source>
</reference>
<accession>A0A2H3UEZ4</accession>